<evidence type="ECO:0000259" key="8">
    <source>
        <dbReference type="Pfam" id="PF23598"/>
    </source>
</evidence>
<dbReference type="PRINTS" id="PR00364">
    <property type="entry name" value="DISEASERSIST"/>
</dbReference>
<accession>A0AA86SN88</accession>
<dbReference type="InterPro" id="IPR058922">
    <property type="entry name" value="WHD_DRP"/>
</dbReference>
<keyword evidence="1" id="KW-0677">Repeat</keyword>
<dbReference type="Pfam" id="PF23598">
    <property type="entry name" value="LRR_14"/>
    <property type="match status" value="1"/>
</dbReference>
<evidence type="ECO:0000313" key="9">
    <source>
        <dbReference type="EMBL" id="CAJ1967541.1"/>
    </source>
</evidence>
<dbReference type="SUPFAM" id="SSF52058">
    <property type="entry name" value="L domain-like"/>
    <property type="match status" value="1"/>
</dbReference>
<sequence length="878" mass="100239">MRDMIQNACILLTNFQLHSCLPKLMAETLLFSLAESLIGKLANRAVEEASSALGVYGELKQMKATMTLIKGVLLDAEQKMSQSSALSEWLRQIKHVFSDAEDIVDDFECEALRKHVVNTYGSCSRKVRRLFSSSNPLVYRLRMAHQIKDIRERLEKVAADRNLFGLQIIDQDTRVVRVREMTHSHVNPSNVIGREHDKQKIIKLLLHDVHHQSLSVVPIVGMGGLGKTTLAKLVFSDSSIQECFPLKMWVCVSNDFQLRNVLVNILNSAPNPTKEKFKNFDTEQLQNELRNKLQSQKFLLVLDDVWNEDRARWDELKDIIDVGVEGSKILVTTRSHSVAAMMRTKFSNSYLLECLSQEHSFSLFVKSAFEDGEENKHPELLEIGKEIVKKCGGLPLAVRTLGSSLFSRVDKKEWEFIRDNEIWNLRQNEKGILPALKLSYDQLPSYLKPCFASFSLFPEGTNIYGSWVTRMWGALGFLPPPKEHESMVDVGKQFLDELWSRSFLSDYIDFGGDCHFNLHDLVIDLSVYIAKGEFEIIYPRNLNISEFAQHLTLMDNNMPRRALLPTSLRTVYCPNGANTEAFLNTLVTKCKYLRVLNLYSSEFESLPRRIGKLKHLRYLSLSECENLKRLPDSVCKLQNLQTLKLGGCKRLEKLPKGIRNLINLRHLVITTRQADFPEKEIASLTSLESLYICCCDNVESLFEGIQLPNLKILNLSKCGGLKSVSFHAIKNLDVLMISKCGRLELSMGLGSQIPDSRFKLIFLDDLPQLVTLPQWLQGSLNTLHSLRISDSVNLEELPKWLSTMIHLKSLSIENCPKFLSLPDNMHHLQHLRIVGCPELCKRLQPEVGQDWHKISHIKQVTLLNQKKKTNFQKNTVKS</sequence>
<evidence type="ECO:0000256" key="3">
    <source>
        <dbReference type="ARBA" id="ARBA00022821"/>
    </source>
</evidence>
<dbReference type="GO" id="GO:0005524">
    <property type="term" value="F:ATP binding"/>
    <property type="evidence" value="ECO:0007669"/>
    <property type="project" value="UniProtKB-KW"/>
</dbReference>
<dbReference type="Gene3D" id="1.20.5.4130">
    <property type="match status" value="1"/>
</dbReference>
<dbReference type="EMBL" id="OY731404">
    <property type="protein sequence ID" value="CAJ1967541.1"/>
    <property type="molecule type" value="Genomic_DNA"/>
</dbReference>
<feature type="domain" description="NB-ARC" evidence="5">
    <location>
        <begin position="195"/>
        <end position="371"/>
    </location>
</feature>
<reference evidence="9" key="1">
    <citation type="submission" date="2023-10" db="EMBL/GenBank/DDBJ databases">
        <authorList>
            <person name="Domelevo Entfellner J.-B."/>
        </authorList>
    </citation>
    <scope>NUCLEOTIDE SEQUENCE</scope>
</reference>
<protein>
    <recommendedName>
        <fullName evidence="11">Disease resistance protein RGA3</fullName>
    </recommendedName>
</protein>
<dbReference type="AlphaFoldDB" id="A0AA86SN88"/>
<dbReference type="PANTHER" id="PTHR36766:SF61">
    <property type="entry name" value="NB-ARC DOMAIN DISEASE RESISTANCE PROTEIN"/>
    <property type="match status" value="1"/>
</dbReference>
<dbReference type="InterPro" id="IPR041118">
    <property type="entry name" value="Rx_N"/>
</dbReference>
<dbReference type="InterPro" id="IPR032675">
    <property type="entry name" value="LRR_dom_sf"/>
</dbReference>
<evidence type="ECO:0000259" key="5">
    <source>
        <dbReference type="Pfam" id="PF00931"/>
    </source>
</evidence>
<organism evidence="9 10">
    <name type="scientific">Sphenostylis stenocarpa</name>
    <dbReference type="NCBI Taxonomy" id="92480"/>
    <lineage>
        <taxon>Eukaryota</taxon>
        <taxon>Viridiplantae</taxon>
        <taxon>Streptophyta</taxon>
        <taxon>Embryophyta</taxon>
        <taxon>Tracheophyta</taxon>
        <taxon>Spermatophyta</taxon>
        <taxon>Magnoliopsida</taxon>
        <taxon>eudicotyledons</taxon>
        <taxon>Gunneridae</taxon>
        <taxon>Pentapetalae</taxon>
        <taxon>rosids</taxon>
        <taxon>fabids</taxon>
        <taxon>Fabales</taxon>
        <taxon>Fabaceae</taxon>
        <taxon>Papilionoideae</taxon>
        <taxon>50 kb inversion clade</taxon>
        <taxon>NPAAA clade</taxon>
        <taxon>indigoferoid/millettioid clade</taxon>
        <taxon>Phaseoleae</taxon>
        <taxon>Sphenostylis</taxon>
    </lineage>
</organism>
<name>A0AA86SN88_9FABA</name>
<dbReference type="Pfam" id="PF18052">
    <property type="entry name" value="Rx_N"/>
    <property type="match status" value="1"/>
</dbReference>
<dbReference type="Gene3D" id="1.10.8.430">
    <property type="entry name" value="Helical domain of apoptotic protease-activating factors"/>
    <property type="match status" value="1"/>
</dbReference>
<dbReference type="CDD" id="cd14798">
    <property type="entry name" value="RX-CC_like"/>
    <property type="match status" value="1"/>
</dbReference>
<proteinExistence type="predicted"/>
<keyword evidence="3" id="KW-0611">Plant defense</keyword>
<evidence type="ECO:0008006" key="11">
    <source>
        <dbReference type="Google" id="ProtNLM"/>
    </source>
</evidence>
<feature type="domain" description="Disease resistance R13L4/SHOC-2-like LRR" evidence="8">
    <location>
        <begin position="587"/>
        <end position="789"/>
    </location>
</feature>
<dbReference type="InterPro" id="IPR042197">
    <property type="entry name" value="Apaf_helical"/>
</dbReference>
<dbReference type="Pfam" id="PF23559">
    <property type="entry name" value="WHD_DRP"/>
    <property type="match status" value="1"/>
</dbReference>
<evidence type="ECO:0000256" key="1">
    <source>
        <dbReference type="ARBA" id="ARBA00022737"/>
    </source>
</evidence>
<evidence type="ECO:0000259" key="6">
    <source>
        <dbReference type="Pfam" id="PF18052"/>
    </source>
</evidence>
<feature type="domain" description="Disease resistance N-terminal" evidence="6">
    <location>
        <begin position="35"/>
        <end position="122"/>
    </location>
</feature>
<dbReference type="Pfam" id="PF00931">
    <property type="entry name" value="NB-ARC"/>
    <property type="match status" value="1"/>
</dbReference>
<keyword evidence="4" id="KW-0067">ATP-binding</keyword>
<gene>
    <name evidence="9" type="ORF">AYBTSS11_LOCUS21238</name>
</gene>
<feature type="domain" description="Disease resistance protein winged helix" evidence="7">
    <location>
        <begin position="456"/>
        <end position="525"/>
    </location>
</feature>
<evidence type="ECO:0000256" key="2">
    <source>
        <dbReference type="ARBA" id="ARBA00022741"/>
    </source>
</evidence>
<dbReference type="Gramene" id="rna-AYBTSS11_LOCUS21238">
    <property type="protein sequence ID" value="CAJ1967541.1"/>
    <property type="gene ID" value="gene-AYBTSS11_LOCUS21238"/>
</dbReference>
<evidence type="ECO:0000313" key="10">
    <source>
        <dbReference type="Proteomes" id="UP001189624"/>
    </source>
</evidence>
<dbReference type="InterPro" id="IPR038005">
    <property type="entry name" value="RX-like_CC"/>
</dbReference>
<dbReference type="GO" id="GO:0006952">
    <property type="term" value="P:defense response"/>
    <property type="evidence" value="ECO:0007669"/>
    <property type="project" value="UniProtKB-KW"/>
</dbReference>
<dbReference type="PANTHER" id="PTHR36766">
    <property type="entry name" value="PLANT BROAD-SPECTRUM MILDEW RESISTANCE PROTEIN RPW8"/>
    <property type="match status" value="1"/>
</dbReference>
<dbReference type="Gene3D" id="3.80.10.10">
    <property type="entry name" value="Ribonuclease Inhibitor"/>
    <property type="match status" value="2"/>
</dbReference>
<dbReference type="Proteomes" id="UP001189624">
    <property type="component" value="Chromosome 7"/>
</dbReference>
<dbReference type="SUPFAM" id="SSF52540">
    <property type="entry name" value="P-loop containing nucleoside triphosphate hydrolases"/>
    <property type="match status" value="1"/>
</dbReference>
<dbReference type="FunFam" id="3.40.50.300:FF:001091">
    <property type="entry name" value="Probable disease resistance protein At1g61300"/>
    <property type="match status" value="1"/>
</dbReference>
<dbReference type="InterPro" id="IPR002182">
    <property type="entry name" value="NB-ARC"/>
</dbReference>
<dbReference type="GO" id="GO:0043531">
    <property type="term" value="F:ADP binding"/>
    <property type="evidence" value="ECO:0007669"/>
    <property type="project" value="InterPro"/>
</dbReference>
<keyword evidence="10" id="KW-1185">Reference proteome</keyword>
<keyword evidence="2" id="KW-0547">Nucleotide-binding</keyword>
<dbReference type="InterPro" id="IPR055414">
    <property type="entry name" value="LRR_R13L4/SHOC2-like"/>
</dbReference>
<dbReference type="InterPro" id="IPR027417">
    <property type="entry name" value="P-loop_NTPase"/>
</dbReference>
<dbReference type="GO" id="GO:0051707">
    <property type="term" value="P:response to other organism"/>
    <property type="evidence" value="ECO:0007669"/>
    <property type="project" value="UniProtKB-ARBA"/>
</dbReference>
<evidence type="ECO:0000259" key="7">
    <source>
        <dbReference type="Pfam" id="PF23559"/>
    </source>
</evidence>
<dbReference type="Gene3D" id="3.40.50.300">
    <property type="entry name" value="P-loop containing nucleotide triphosphate hydrolases"/>
    <property type="match status" value="1"/>
</dbReference>
<evidence type="ECO:0000256" key="4">
    <source>
        <dbReference type="ARBA" id="ARBA00022840"/>
    </source>
</evidence>